<evidence type="ECO:0008006" key="5">
    <source>
        <dbReference type="Google" id="ProtNLM"/>
    </source>
</evidence>
<comment type="caution">
    <text evidence="3">The sequence shown here is derived from an EMBL/GenBank/DDBJ whole genome shotgun (WGS) entry which is preliminary data.</text>
</comment>
<organism evidence="3 4">
    <name type="scientific">Afipia broomeae ATCC 49717</name>
    <dbReference type="NCBI Taxonomy" id="883078"/>
    <lineage>
        <taxon>Bacteria</taxon>
        <taxon>Pseudomonadati</taxon>
        <taxon>Pseudomonadota</taxon>
        <taxon>Alphaproteobacteria</taxon>
        <taxon>Hyphomicrobiales</taxon>
        <taxon>Nitrobacteraceae</taxon>
        <taxon>Afipia</taxon>
    </lineage>
</organism>
<keyword evidence="4" id="KW-1185">Reference proteome</keyword>
<dbReference type="InterPro" id="IPR044855">
    <property type="entry name" value="CoA-Trfase_III_dom3_sf"/>
</dbReference>
<sequence>MTFPRASSALSRFTVLDLTRIRSGPTAVRQLSDWGANVIKIEAPTDLADSEQPGGPRNGPDFQNLHRNKRAMTLNLKDPKGLEVFKRLAAKADVIVENFRPDVKDKLGIDYASMRAINPRLVYASISGFGQDGPYAKRPGFDQIAQGMGGLMSITGLPGQGPVRAGIPVADLTAGLFCALGIMTALLERDVSGEGQWVQTSLLQAQIFMLDFQAARWLVDGDVPQQAGNNHPTSIPTGVFKTSDSFINIATTGGRIWERFAQAIDAPDLLTHPDYATIALRSKNRDALNAAIGTYTAKRTTGEWVKILNDAGVPCGPIYSIDQVFDDTQVKHLGIAQALPDGGKQLVGQPFTLSRTPSRMAARPPLVGEQTHDVLTEFGFSEQEIASLQKSKVV</sequence>
<evidence type="ECO:0000256" key="1">
    <source>
        <dbReference type="ARBA" id="ARBA00022679"/>
    </source>
</evidence>
<dbReference type="GO" id="GO:0008410">
    <property type="term" value="F:CoA-transferase activity"/>
    <property type="evidence" value="ECO:0007669"/>
    <property type="project" value="TreeGrafter"/>
</dbReference>
<accession>K8PDP5</accession>
<dbReference type="Gene3D" id="3.30.1540.10">
    <property type="entry name" value="formyl-coa transferase, domain 3"/>
    <property type="match status" value="1"/>
</dbReference>
<dbReference type="SUPFAM" id="SSF89796">
    <property type="entry name" value="CoA-transferase family III (CaiB/BaiF)"/>
    <property type="match status" value="1"/>
</dbReference>
<dbReference type="Proteomes" id="UP000001096">
    <property type="component" value="Unassembled WGS sequence"/>
</dbReference>
<dbReference type="Pfam" id="PF02515">
    <property type="entry name" value="CoA_transf_3"/>
    <property type="match status" value="1"/>
</dbReference>
<dbReference type="PANTHER" id="PTHR48207">
    <property type="entry name" value="SUCCINATE--HYDROXYMETHYLGLUTARATE COA-TRANSFERASE"/>
    <property type="match status" value="1"/>
</dbReference>
<dbReference type="EMBL" id="AGWX01000004">
    <property type="protein sequence ID" value="EKS36473.1"/>
    <property type="molecule type" value="Genomic_DNA"/>
</dbReference>
<dbReference type="PATRIC" id="fig|883078.3.peg.2987"/>
<keyword evidence="1" id="KW-0808">Transferase</keyword>
<gene>
    <name evidence="3" type="ORF">HMPREF9695_02891</name>
</gene>
<dbReference type="HOGENOM" id="CLU_033975_0_0_5"/>
<dbReference type="Gene3D" id="3.40.50.10540">
    <property type="entry name" value="Crotonobetainyl-coa:carnitine coa-transferase, domain 1"/>
    <property type="match status" value="1"/>
</dbReference>
<dbReference type="RefSeq" id="WP_006021596.1">
    <property type="nucleotide sequence ID" value="NZ_KB375283.1"/>
</dbReference>
<name>K8PDP5_9BRAD</name>
<feature type="region of interest" description="Disordered" evidence="2">
    <location>
        <begin position="45"/>
        <end position="64"/>
    </location>
</feature>
<dbReference type="InterPro" id="IPR023606">
    <property type="entry name" value="CoA-Trfase_III_dom_1_sf"/>
</dbReference>
<dbReference type="InterPro" id="IPR003673">
    <property type="entry name" value="CoA-Trfase_fam_III"/>
</dbReference>
<evidence type="ECO:0000313" key="4">
    <source>
        <dbReference type="Proteomes" id="UP000001096"/>
    </source>
</evidence>
<dbReference type="AlphaFoldDB" id="K8PDP5"/>
<dbReference type="InterPro" id="IPR050483">
    <property type="entry name" value="CoA-transferase_III_domain"/>
</dbReference>
<proteinExistence type="predicted"/>
<dbReference type="PANTHER" id="PTHR48207:SF3">
    <property type="entry name" value="SUCCINATE--HYDROXYMETHYLGLUTARATE COA-TRANSFERASE"/>
    <property type="match status" value="1"/>
</dbReference>
<protein>
    <recommendedName>
        <fullName evidence="5">Formyl-CoA transferase</fullName>
    </recommendedName>
</protein>
<dbReference type="eggNOG" id="COG1804">
    <property type="taxonomic scope" value="Bacteria"/>
</dbReference>
<evidence type="ECO:0000313" key="3">
    <source>
        <dbReference type="EMBL" id="EKS36473.1"/>
    </source>
</evidence>
<evidence type="ECO:0000256" key="2">
    <source>
        <dbReference type="SAM" id="MobiDB-lite"/>
    </source>
</evidence>
<reference evidence="3 4" key="1">
    <citation type="submission" date="2012-04" db="EMBL/GenBank/DDBJ databases">
        <title>The Genome Sequence of Afipia broomeae ATCC 49717.</title>
        <authorList>
            <consortium name="The Broad Institute Genome Sequencing Platform"/>
            <person name="Earl A."/>
            <person name="Ward D."/>
            <person name="Feldgarden M."/>
            <person name="Gevers D."/>
            <person name="Huys G."/>
            <person name="Walker B."/>
            <person name="Young S.K."/>
            <person name="Zeng Q."/>
            <person name="Gargeya S."/>
            <person name="Fitzgerald M."/>
            <person name="Haas B."/>
            <person name="Abouelleil A."/>
            <person name="Alvarado L."/>
            <person name="Arachchi H.M."/>
            <person name="Berlin A."/>
            <person name="Chapman S.B."/>
            <person name="Goldberg J."/>
            <person name="Griggs A."/>
            <person name="Gujja S."/>
            <person name="Hansen M."/>
            <person name="Howarth C."/>
            <person name="Imamovic A."/>
            <person name="Larimer J."/>
            <person name="McCowen C."/>
            <person name="Montmayeur A."/>
            <person name="Murphy C."/>
            <person name="Neiman D."/>
            <person name="Pearson M."/>
            <person name="Priest M."/>
            <person name="Roberts A."/>
            <person name="Saif S."/>
            <person name="Shea T."/>
            <person name="Sisk P."/>
            <person name="Sykes S."/>
            <person name="Wortman J."/>
            <person name="Nusbaum C."/>
            <person name="Birren B."/>
        </authorList>
    </citation>
    <scope>NUCLEOTIDE SEQUENCE [LARGE SCALE GENOMIC DNA]</scope>
    <source>
        <strain evidence="3 4">ATCC 49717</strain>
    </source>
</reference>